<accession>A0A433Q635</accession>
<reference evidence="1 2" key="1">
    <citation type="journal article" date="2018" name="New Phytol.">
        <title>Phylogenomics of Endogonaceae and evolution of mycorrhizas within Mucoromycota.</title>
        <authorList>
            <person name="Chang Y."/>
            <person name="Desiro A."/>
            <person name="Na H."/>
            <person name="Sandor L."/>
            <person name="Lipzen A."/>
            <person name="Clum A."/>
            <person name="Barry K."/>
            <person name="Grigoriev I.V."/>
            <person name="Martin F.M."/>
            <person name="Stajich J.E."/>
            <person name="Smith M.E."/>
            <person name="Bonito G."/>
            <person name="Spatafora J.W."/>
        </authorList>
    </citation>
    <scope>NUCLEOTIDE SEQUENCE [LARGE SCALE GENOMIC DNA]</scope>
    <source>
        <strain evidence="1 2">AD002</strain>
    </source>
</reference>
<evidence type="ECO:0008006" key="3">
    <source>
        <dbReference type="Google" id="ProtNLM"/>
    </source>
</evidence>
<evidence type="ECO:0000313" key="2">
    <source>
        <dbReference type="Proteomes" id="UP000274822"/>
    </source>
</evidence>
<gene>
    <name evidence="1" type="ORF">BC938DRAFT_472445</name>
</gene>
<keyword evidence="2" id="KW-1185">Reference proteome</keyword>
<sequence>MYATAALRIAEELRPRYMLEPGADDPDLQAEREMFKRLFYFLGVTATKFQFLQDHGALYIMEPSWIHKMMGPPKPLPGEEGLAARAVYCFAFMIELGNNQVTEDFTDMQYLYAKLSDKLSIESCSRVETSLIRWYNDLPASYRVTPNIFQYVPPEELARADPYTLNLATCFYACWLILHAHFLPPLEPDGSDALAAESKAAKLSLRSLTICVKSANIVTAIAEHMSARWRCRFEPHNLLHACDVHLRLSRSKDIRLAAMGRRNLRRSIEIFKANIWGSSGKVPGKGAHVSRYYTSLAGSLETSLAKFGIPF</sequence>
<dbReference type="CDD" id="cd12148">
    <property type="entry name" value="fungal_TF_MHR"/>
    <property type="match status" value="1"/>
</dbReference>
<name>A0A433Q635_9FUNG</name>
<dbReference type="EMBL" id="RBNJ01013543">
    <property type="protein sequence ID" value="RUS25238.1"/>
    <property type="molecule type" value="Genomic_DNA"/>
</dbReference>
<dbReference type="Proteomes" id="UP000274822">
    <property type="component" value="Unassembled WGS sequence"/>
</dbReference>
<proteinExistence type="predicted"/>
<protein>
    <recommendedName>
        <fullName evidence="3">Transcription factor domain-containing protein</fullName>
    </recommendedName>
</protein>
<dbReference type="AlphaFoldDB" id="A0A433Q635"/>
<comment type="caution">
    <text evidence="1">The sequence shown here is derived from an EMBL/GenBank/DDBJ whole genome shotgun (WGS) entry which is preliminary data.</text>
</comment>
<organism evidence="1 2">
    <name type="scientific">Jimgerdemannia flammicorona</name>
    <dbReference type="NCBI Taxonomy" id="994334"/>
    <lineage>
        <taxon>Eukaryota</taxon>
        <taxon>Fungi</taxon>
        <taxon>Fungi incertae sedis</taxon>
        <taxon>Mucoromycota</taxon>
        <taxon>Mucoromycotina</taxon>
        <taxon>Endogonomycetes</taxon>
        <taxon>Endogonales</taxon>
        <taxon>Endogonaceae</taxon>
        <taxon>Jimgerdemannia</taxon>
    </lineage>
</organism>
<evidence type="ECO:0000313" key="1">
    <source>
        <dbReference type="EMBL" id="RUS25238.1"/>
    </source>
</evidence>